<protein>
    <recommendedName>
        <fullName evidence="2">DUF2062 domain-containing protein</fullName>
    </recommendedName>
</protein>
<evidence type="ECO:0000259" key="2">
    <source>
        <dbReference type="Pfam" id="PF09835"/>
    </source>
</evidence>
<keyword evidence="1" id="KW-0812">Transmembrane</keyword>
<reference evidence="3 4" key="1">
    <citation type="submission" date="2016-10" db="EMBL/GenBank/DDBJ databases">
        <authorList>
            <person name="de Groot N.N."/>
        </authorList>
    </citation>
    <scope>NUCLEOTIDE SEQUENCE [LARGE SCALE GENOMIC DNA]</scope>
    <source>
        <strain evidence="3 4">Nm24</strain>
    </source>
</reference>
<dbReference type="PANTHER" id="PTHR40547:SF1">
    <property type="entry name" value="SLL0298 PROTEIN"/>
    <property type="match status" value="1"/>
</dbReference>
<feature type="transmembrane region" description="Helical" evidence="1">
    <location>
        <begin position="63"/>
        <end position="83"/>
    </location>
</feature>
<dbReference type="PANTHER" id="PTHR40547">
    <property type="entry name" value="SLL0298 PROTEIN"/>
    <property type="match status" value="1"/>
</dbReference>
<organism evidence="3 4">
    <name type="scientific">Nitrosomonas eutropha</name>
    <dbReference type="NCBI Taxonomy" id="916"/>
    <lineage>
        <taxon>Bacteria</taxon>
        <taxon>Pseudomonadati</taxon>
        <taxon>Pseudomonadota</taxon>
        <taxon>Betaproteobacteria</taxon>
        <taxon>Nitrosomonadales</taxon>
        <taxon>Nitrosomonadaceae</taxon>
        <taxon>Nitrosomonas</taxon>
    </lineage>
</organism>
<keyword evidence="1" id="KW-1133">Transmembrane helix</keyword>
<sequence>MLRKIFKKYLPSHESIQQSRFVRFFGTLLYHHNLWHLHRRSVAGGVAAGLFAGLIPGSNPVQFFFATLFSVIFKVNLPIAVFATLYSNPFTIVPLYVAAYFLGSWVIGSKVSNMDELPPLELHLLDKHLSEWAPVLTDYLATFGKPLITGLFLLASLLSVTGYFAVRMFWRYYVIHAWHKRAKRNHNSNNNP</sequence>
<feature type="transmembrane region" description="Helical" evidence="1">
    <location>
        <begin position="147"/>
        <end position="166"/>
    </location>
</feature>
<feature type="transmembrane region" description="Helical" evidence="1">
    <location>
        <begin position="41"/>
        <end position="57"/>
    </location>
</feature>
<feature type="transmembrane region" description="Helical" evidence="1">
    <location>
        <begin position="90"/>
        <end position="108"/>
    </location>
</feature>
<evidence type="ECO:0000256" key="1">
    <source>
        <dbReference type="SAM" id="Phobius"/>
    </source>
</evidence>
<dbReference type="RefSeq" id="WP_083414644.1">
    <property type="nucleotide sequence ID" value="NZ_FPBL01000001.1"/>
</dbReference>
<keyword evidence="1" id="KW-0472">Membrane</keyword>
<dbReference type="AlphaFoldDB" id="A0A1I7F6R5"/>
<evidence type="ECO:0000313" key="4">
    <source>
        <dbReference type="Proteomes" id="UP000183926"/>
    </source>
</evidence>
<dbReference type="OrthoDB" id="5296274at2"/>
<feature type="domain" description="DUF2062" evidence="2">
    <location>
        <begin position="23"/>
        <end position="179"/>
    </location>
</feature>
<evidence type="ECO:0000313" key="3">
    <source>
        <dbReference type="EMBL" id="SFU31819.1"/>
    </source>
</evidence>
<name>A0A1I7F6R5_9PROT</name>
<accession>A0A1I7F6R5</accession>
<proteinExistence type="predicted"/>
<dbReference type="InterPro" id="IPR018639">
    <property type="entry name" value="DUF2062"/>
</dbReference>
<gene>
    <name evidence="3" type="ORF">SAMN05216339_101318</name>
</gene>
<dbReference type="Pfam" id="PF09835">
    <property type="entry name" value="DUF2062"/>
    <property type="match status" value="1"/>
</dbReference>
<dbReference type="Proteomes" id="UP000183926">
    <property type="component" value="Unassembled WGS sequence"/>
</dbReference>
<dbReference type="EMBL" id="FPBL01000001">
    <property type="protein sequence ID" value="SFU31819.1"/>
    <property type="molecule type" value="Genomic_DNA"/>
</dbReference>